<accession>A0A915JAX1</accession>
<keyword evidence="1" id="KW-1185">Reference proteome</keyword>
<dbReference type="AlphaFoldDB" id="A0A915JAX1"/>
<evidence type="ECO:0000313" key="2">
    <source>
        <dbReference type="WBParaSite" id="nRc.2.0.1.t22920-RA"/>
    </source>
</evidence>
<dbReference type="Proteomes" id="UP000887565">
    <property type="component" value="Unplaced"/>
</dbReference>
<reference evidence="2" key="1">
    <citation type="submission" date="2022-11" db="UniProtKB">
        <authorList>
            <consortium name="WormBaseParasite"/>
        </authorList>
    </citation>
    <scope>IDENTIFICATION</scope>
</reference>
<evidence type="ECO:0000313" key="1">
    <source>
        <dbReference type="Proteomes" id="UP000887565"/>
    </source>
</evidence>
<dbReference type="WBParaSite" id="nRc.2.0.1.t22920-RA">
    <property type="protein sequence ID" value="nRc.2.0.1.t22920-RA"/>
    <property type="gene ID" value="nRc.2.0.1.g22920"/>
</dbReference>
<sequence length="148" mass="16477">MIPKAKPEGTCKTRAWEHRRTTVSNLFTFAALFGWCPLSFDDSLFVARCVDARRRARRPFGPLAAEYRGGLATSAGTHAGQLDHWDQGVVRLSQSSSHSYGSQLTCLCRAGQLVVLVEDRRASTPLQMPGWFISNLFAHNLKNIQKSL</sequence>
<name>A0A915JAX1_ROMCU</name>
<proteinExistence type="predicted"/>
<protein>
    <submittedName>
        <fullName evidence="2">Uncharacterized protein</fullName>
    </submittedName>
</protein>
<organism evidence="1 2">
    <name type="scientific">Romanomermis culicivorax</name>
    <name type="common">Nematode worm</name>
    <dbReference type="NCBI Taxonomy" id="13658"/>
    <lineage>
        <taxon>Eukaryota</taxon>
        <taxon>Metazoa</taxon>
        <taxon>Ecdysozoa</taxon>
        <taxon>Nematoda</taxon>
        <taxon>Enoplea</taxon>
        <taxon>Dorylaimia</taxon>
        <taxon>Mermithida</taxon>
        <taxon>Mermithoidea</taxon>
        <taxon>Mermithidae</taxon>
        <taxon>Romanomermis</taxon>
    </lineage>
</organism>